<dbReference type="KEGG" id="daer:H9K75_15275"/>
<dbReference type="Proteomes" id="UP000516028">
    <property type="component" value="Chromosome"/>
</dbReference>
<dbReference type="RefSeq" id="WP_187723267.1">
    <property type="nucleotide sequence ID" value="NZ_CP060783.1"/>
</dbReference>
<dbReference type="Pfam" id="PF14345">
    <property type="entry name" value="GDYXXLXY"/>
    <property type="match status" value="1"/>
</dbReference>
<name>A0A7H0GH20_9BURK</name>
<proteinExistence type="predicted"/>
<dbReference type="EMBL" id="CP060783">
    <property type="protein sequence ID" value="QNP47586.1"/>
    <property type="molecule type" value="Genomic_DNA"/>
</dbReference>
<organism evidence="1 2">
    <name type="scientific">Diaphorobacter aerolatus</name>
    <dbReference type="NCBI Taxonomy" id="1288495"/>
    <lineage>
        <taxon>Bacteria</taxon>
        <taxon>Pseudomonadati</taxon>
        <taxon>Pseudomonadota</taxon>
        <taxon>Betaproteobacteria</taxon>
        <taxon>Burkholderiales</taxon>
        <taxon>Comamonadaceae</taxon>
        <taxon>Diaphorobacter</taxon>
    </lineage>
</organism>
<reference evidence="1 2" key="1">
    <citation type="submission" date="2020-08" db="EMBL/GenBank/DDBJ databases">
        <title>Genome sequence of Diaphorobacter aerolatus KACC 16536T.</title>
        <authorList>
            <person name="Hyun D.-W."/>
            <person name="Bae J.-W."/>
        </authorList>
    </citation>
    <scope>NUCLEOTIDE SEQUENCE [LARGE SCALE GENOMIC DNA]</scope>
    <source>
        <strain evidence="1 2">KACC 16536</strain>
    </source>
</reference>
<evidence type="ECO:0000313" key="2">
    <source>
        <dbReference type="Proteomes" id="UP000516028"/>
    </source>
</evidence>
<keyword evidence="2" id="KW-1185">Reference proteome</keyword>
<evidence type="ECO:0000313" key="1">
    <source>
        <dbReference type="EMBL" id="QNP47586.1"/>
    </source>
</evidence>
<protein>
    <submittedName>
        <fullName evidence="1">GDYXXLXY domain-containing protein</fullName>
    </submittedName>
</protein>
<dbReference type="InterPro" id="IPR025833">
    <property type="entry name" value="GDYXXLXY"/>
</dbReference>
<dbReference type="AlphaFoldDB" id="A0A7H0GH20"/>
<gene>
    <name evidence="1" type="ORF">H9K75_15275</name>
</gene>
<accession>A0A7H0GH20</accession>
<sequence length="181" mass="19684">MAAWSRVRLACLIVGALLVFGLVNWDVRGKEQVITAGQPVLVRLVPVDPRSLMQGDYMALNFSLPTEVRKALEGTFAPTARVRARLDARGEATVLGLLGEGASAGPGEIILPLKQLKGRWALVTDAYFFPKARARCSSGQSLATSACCPMAARCSWVWPMPRANRYRCHARSRKASGWSAN</sequence>